<dbReference type="GO" id="GO:0016757">
    <property type="term" value="F:glycosyltransferase activity"/>
    <property type="evidence" value="ECO:0007669"/>
    <property type="project" value="UniProtKB-KW"/>
</dbReference>
<evidence type="ECO:0000313" key="8">
    <source>
        <dbReference type="EMBL" id="KAK8121502.1"/>
    </source>
</evidence>
<protein>
    <submittedName>
        <fullName evidence="8">Glycosyltransferase family 2</fullName>
    </submittedName>
</protein>
<keyword evidence="3" id="KW-0808">Transferase</keyword>
<dbReference type="PANTHER" id="PTHR47844">
    <property type="entry name" value="SYNTHASE CPS1, PUTATIVE (AFU_ORTHOLOGUE AFUA_7G02500)-RELATED"/>
    <property type="match status" value="1"/>
</dbReference>
<dbReference type="InterPro" id="IPR052427">
    <property type="entry name" value="Glycosyltrans_GT2/GT47"/>
</dbReference>
<evidence type="ECO:0000256" key="5">
    <source>
        <dbReference type="ARBA" id="ARBA00022989"/>
    </source>
</evidence>
<gene>
    <name evidence="8" type="ORF">PG999_005622</name>
</gene>
<dbReference type="EMBL" id="JAQQWP010000004">
    <property type="protein sequence ID" value="KAK8121502.1"/>
    <property type="molecule type" value="Genomic_DNA"/>
</dbReference>
<evidence type="ECO:0000256" key="7">
    <source>
        <dbReference type="ARBA" id="ARBA00023180"/>
    </source>
</evidence>
<keyword evidence="4" id="KW-0812">Transmembrane</keyword>
<evidence type="ECO:0000256" key="4">
    <source>
        <dbReference type="ARBA" id="ARBA00022692"/>
    </source>
</evidence>
<sequence length="243" mass="28746">MLDTQSLIGALRLFLLTPSWFKFHIGLWLWRYTRTIVHTLSHCMYKSKPIPKEPKYTASDVTVVIATIHNAPEELHTSLETILACRPYGMIMITTQDKYNALKELVGSLQHSNIRVLCTDIANMADDDVWWPRDLIIWILAPFEDPKMGGSKDFLHDFQTERWRKYSLNADDDNFVTRWLVNYKWKTWIQHEEGCEIETTLEYGKKYLCQCSRWARSNWRSNWTSLVNERYVITSVHLSSLFY</sequence>
<evidence type="ECO:0000256" key="1">
    <source>
        <dbReference type="ARBA" id="ARBA00004370"/>
    </source>
</evidence>
<comment type="subcellular location">
    <subcellularLocation>
        <location evidence="1">Membrane</location>
    </subcellularLocation>
</comment>
<keyword evidence="9" id="KW-1185">Reference proteome</keyword>
<reference evidence="8 9" key="1">
    <citation type="submission" date="2023-01" db="EMBL/GenBank/DDBJ databases">
        <title>Analysis of 21 Apiospora genomes using comparative genomics revels a genus with tremendous synthesis potential of carbohydrate active enzymes and secondary metabolites.</title>
        <authorList>
            <person name="Sorensen T."/>
        </authorList>
    </citation>
    <scope>NUCLEOTIDE SEQUENCE [LARGE SCALE GENOMIC DNA]</scope>
    <source>
        <strain evidence="8 9">CBS 117206</strain>
    </source>
</reference>
<keyword evidence="7" id="KW-0325">Glycoprotein</keyword>
<name>A0AAW0R2Q3_9PEZI</name>
<keyword evidence="5" id="KW-1133">Transmembrane helix</keyword>
<organism evidence="8 9">
    <name type="scientific">Apiospora kogelbergensis</name>
    <dbReference type="NCBI Taxonomy" id="1337665"/>
    <lineage>
        <taxon>Eukaryota</taxon>
        <taxon>Fungi</taxon>
        <taxon>Dikarya</taxon>
        <taxon>Ascomycota</taxon>
        <taxon>Pezizomycotina</taxon>
        <taxon>Sordariomycetes</taxon>
        <taxon>Xylariomycetidae</taxon>
        <taxon>Amphisphaeriales</taxon>
        <taxon>Apiosporaceae</taxon>
        <taxon>Apiospora</taxon>
    </lineage>
</organism>
<keyword evidence="2" id="KW-0328">Glycosyltransferase</keyword>
<dbReference type="AlphaFoldDB" id="A0AAW0R2Q3"/>
<accession>A0AAW0R2Q3</accession>
<evidence type="ECO:0000256" key="6">
    <source>
        <dbReference type="ARBA" id="ARBA00023136"/>
    </source>
</evidence>
<keyword evidence="6" id="KW-0472">Membrane</keyword>
<evidence type="ECO:0000313" key="9">
    <source>
        <dbReference type="Proteomes" id="UP001392437"/>
    </source>
</evidence>
<dbReference type="GO" id="GO:0016020">
    <property type="term" value="C:membrane"/>
    <property type="evidence" value="ECO:0007669"/>
    <property type="project" value="UniProtKB-SubCell"/>
</dbReference>
<comment type="caution">
    <text evidence="8">The sequence shown here is derived from an EMBL/GenBank/DDBJ whole genome shotgun (WGS) entry which is preliminary data.</text>
</comment>
<proteinExistence type="predicted"/>
<evidence type="ECO:0000256" key="2">
    <source>
        <dbReference type="ARBA" id="ARBA00022676"/>
    </source>
</evidence>
<dbReference type="Proteomes" id="UP001392437">
    <property type="component" value="Unassembled WGS sequence"/>
</dbReference>
<dbReference type="PANTHER" id="PTHR47844:SF1">
    <property type="entry name" value="EXOSTOSIN-LIKE 2"/>
    <property type="match status" value="1"/>
</dbReference>
<evidence type="ECO:0000256" key="3">
    <source>
        <dbReference type="ARBA" id="ARBA00022679"/>
    </source>
</evidence>